<proteinExistence type="predicted"/>
<dbReference type="FunFam" id="3.30.450.40:FF:000083">
    <property type="entry name" value="Sensor histidine kinase/response regulator, putative (AFU_orthologue AFUA_4G00660)"/>
    <property type="match status" value="1"/>
</dbReference>
<dbReference type="GO" id="GO:0005886">
    <property type="term" value="C:plasma membrane"/>
    <property type="evidence" value="ECO:0007669"/>
    <property type="project" value="TreeGrafter"/>
</dbReference>
<comment type="caution">
    <text evidence="10">The sequence shown here is derived from an EMBL/GenBank/DDBJ whole genome shotgun (WGS) entry which is preliminary data.</text>
</comment>
<dbReference type="GO" id="GO:0009927">
    <property type="term" value="F:histidine phosphotransfer kinase activity"/>
    <property type="evidence" value="ECO:0007669"/>
    <property type="project" value="TreeGrafter"/>
</dbReference>
<protein>
    <recommendedName>
        <fullName evidence="2">histidine kinase</fullName>
        <ecNumber evidence="2">2.7.13.3</ecNumber>
    </recommendedName>
</protein>
<dbReference type="InterPro" id="IPR011006">
    <property type="entry name" value="CheY-like_superfamily"/>
</dbReference>
<dbReference type="SMART" id="SM00448">
    <property type="entry name" value="REC"/>
    <property type="match status" value="1"/>
</dbReference>
<dbReference type="Gene3D" id="3.40.50.2300">
    <property type="match status" value="1"/>
</dbReference>
<feature type="compositionally biased region" description="Polar residues" evidence="7">
    <location>
        <begin position="308"/>
        <end position="336"/>
    </location>
</feature>
<dbReference type="SUPFAM" id="SSF55874">
    <property type="entry name" value="ATPase domain of HSP90 chaperone/DNA topoisomerase II/histidine kinase"/>
    <property type="match status" value="1"/>
</dbReference>
<evidence type="ECO:0000256" key="3">
    <source>
        <dbReference type="ARBA" id="ARBA00022553"/>
    </source>
</evidence>
<dbReference type="SMART" id="SM00388">
    <property type="entry name" value="HisKA"/>
    <property type="match status" value="1"/>
</dbReference>
<dbReference type="AlphaFoldDB" id="A0AAN6M1W3"/>
<organism evidence="10 11">
    <name type="scientific">Pseudopithomyces chartarum</name>
    <dbReference type="NCBI Taxonomy" id="1892770"/>
    <lineage>
        <taxon>Eukaryota</taxon>
        <taxon>Fungi</taxon>
        <taxon>Dikarya</taxon>
        <taxon>Ascomycota</taxon>
        <taxon>Pezizomycotina</taxon>
        <taxon>Dothideomycetes</taxon>
        <taxon>Pleosporomycetidae</taxon>
        <taxon>Pleosporales</taxon>
        <taxon>Massarineae</taxon>
        <taxon>Didymosphaeriaceae</taxon>
        <taxon>Pseudopithomyces</taxon>
    </lineage>
</organism>
<keyword evidence="3 6" id="KW-0597">Phosphoprotein</keyword>
<feature type="compositionally biased region" description="Polar residues" evidence="7">
    <location>
        <begin position="35"/>
        <end position="44"/>
    </location>
</feature>
<dbReference type="CDD" id="cd16922">
    <property type="entry name" value="HATPase_EvgS-ArcB-TorS-like"/>
    <property type="match status" value="1"/>
</dbReference>
<evidence type="ECO:0000256" key="1">
    <source>
        <dbReference type="ARBA" id="ARBA00000085"/>
    </source>
</evidence>
<gene>
    <name evidence="10" type="ORF">GRF29_44g2229227</name>
</gene>
<dbReference type="Gene3D" id="3.30.450.40">
    <property type="match status" value="1"/>
</dbReference>
<keyword evidence="5" id="KW-0418">Kinase</keyword>
<dbReference type="SUPFAM" id="SSF52172">
    <property type="entry name" value="CheY-like"/>
    <property type="match status" value="1"/>
</dbReference>
<comment type="catalytic activity">
    <reaction evidence="1">
        <text>ATP + protein L-histidine = ADP + protein N-phospho-L-histidine.</text>
        <dbReference type="EC" id="2.7.13.3"/>
    </reaction>
</comment>
<dbReference type="PANTHER" id="PTHR43047:SF72">
    <property type="entry name" value="OSMOSENSING HISTIDINE PROTEIN KINASE SLN1"/>
    <property type="match status" value="1"/>
</dbReference>
<evidence type="ECO:0000256" key="7">
    <source>
        <dbReference type="SAM" id="MobiDB-lite"/>
    </source>
</evidence>
<dbReference type="InterPro" id="IPR003661">
    <property type="entry name" value="HisK_dim/P_dom"/>
</dbReference>
<dbReference type="CDD" id="cd17546">
    <property type="entry name" value="REC_hyHK_CKI1_RcsC-like"/>
    <property type="match status" value="1"/>
</dbReference>
<evidence type="ECO:0000256" key="4">
    <source>
        <dbReference type="ARBA" id="ARBA00022679"/>
    </source>
</evidence>
<dbReference type="PROSITE" id="PS50110">
    <property type="entry name" value="RESPONSE_REGULATORY"/>
    <property type="match status" value="1"/>
</dbReference>
<dbReference type="InterPro" id="IPR005467">
    <property type="entry name" value="His_kinase_dom"/>
</dbReference>
<evidence type="ECO:0000313" key="11">
    <source>
        <dbReference type="Proteomes" id="UP001280581"/>
    </source>
</evidence>
<dbReference type="InterPro" id="IPR001789">
    <property type="entry name" value="Sig_transdc_resp-reg_receiver"/>
</dbReference>
<feature type="compositionally biased region" description="Basic and acidic residues" evidence="7">
    <location>
        <begin position="1209"/>
        <end position="1224"/>
    </location>
</feature>
<dbReference type="SUPFAM" id="SSF47384">
    <property type="entry name" value="Homodimeric domain of signal transducing histidine kinase"/>
    <property type="match status" value="1"/>
</dbReference>
<feature type="compositionally biased region" description="Low complexity" evidence="7">
    <location>
        <begin position="272"/>
        <end position="285"/>
    </location>
</feature>
<dbReference type="InterPro" id="IPR036097">
    <property type="entry name" value="HisK_dim/P_sf"/>
</dbReference>
<dbReference type="Proteomes" id="UP001280581">
    <property type="component" value="Unassembled WGS sequence"/>
</dbReference>
<dbReference type="Pfam" id="PF02518">
    <property type="entry name" value="HATPase_c"/>
    <property type="match status" value="1"/>
</dbReference>
<dbReference type="InterPro" id="IPR003594">
    <property type="entry name" value="HATPase_dom"/>
</dbReference>
<evidence type="ECO:0000256" key="2">
    <source>
        <dbReference type="ARBA" id="ARBA00012438"/>
    </source>
</evidence>
<feature type="domain" description="Histidine kinase" evidence="8">
    <location>
        <begin position="578"/>
        <end position="844"/>
    </location>
</feature>
<reference evidence="10 11" key="1">
    <citation type="submission" date="2021-02" db="EMBL/GenBank/DDBJ databases">
        <title>Genome assembly of Pseudopithomyces chartarum.</title>
        <authorList>
            <person name="Jauregui R."/>
            <person name="Singh J."/>
            <person name="Voisey C."/>
        </authorList>
    </citation>
    <scope>NUCLEOTIDE SEQUENCE [LARGE SCALE GENOMIC DNA]</scope>
    <source>
        <strain evidence="10 11">AGR01</strain>
    </source>
</reference>
<feature type="compositionally biased region" description="Basic and acidic residues" evidence="7">
    <location>
        <begin position="20"/>
        <end position="31"/>
    </location>
</feature>
<dbReference type="PRINTS" id="PR00344">
    <property type="entry name" value="BCTRLSENSOR"/>
</dbReference>
<dbReference type="Gene3D" id="3.30.565.10">
    <property type="entry name" value="Histidine kinase-like ATPase, C-terminal domain"/>
    <property type="match status" value="1"/>
</dbReference>
<keyword evidence="11" id="KW-1185">Reference proteome</keyword>
<dbReference type="GO" id="GO:0000155">
    <property type="term" value="F:phosphorelay sensor kinase activity"/>
    <property type="evidence" value="ECO:0007669"/>
    <property type="project" value="InterPro"/>
</dbReference>
<dbReference type="InterPro" id="IPR004358">
    <property type="entry name" value="Sig_transdc_His_kin-like_C"/>
</dbReference>
<feature type="compositionally biased region" description="Low complexity" evidence="7">
    <location>
        <begin position="1033"/>
        <end position="1045"/>
    </location>
</feature>
<name>A0AAN6M1W3_9PLEO</name>
<dbReference type="EC" id="2.7.13.3" evidence="2"/>
<feature type="domain" description="Response regulatory" evidence="9">
    <location>
        <begin position="1077"/>
        <end position="1205"/>
    </location>
</feature>
<evidence type="ECO:0000259" key="8">
    <source>
        <dbReference type="PROSITE" id="PS50109"/>
    </source>
</evidence>
<dbReference type="PANTHER" id="PTHR43047">
    <property type="entry name" value="TWO-COMPONENT HISTIDINE PROTEIN KINASE"/>
    <property type="match status" value="1"/>
</dbReference>
<feature type="modified residue" description="4-aspartylphosphate" evidence="6">
    <location>
        <position position="1135"/>
    </location>
</feature>
<dbReference type="Pfam" id="PF00512">
    <property type="entry name" value="HisKA"/>
    <property type="match status" value="1"/>
</dbReference>
<dbReference type="InterPro" id="IPR029016">
    <property type="entry name" value="GAF-like_dom_sf"/>
</dbReference>
<feature type="compositionally biased region" description="Basic and acidic residues" evidence="7">
    <location>
        <begin position="1231"/>
        <end position="1245"/>
    </location>
</feature>
<dbReference type="Gene3D" id="1.10.287.130">
    <property type="match status" value="1"/>
</dbReference>
<evidence type="ECO:0000256" key="6">
    <source>
        <dbReference type="PROSITE-ProRule" id="PRU00169"/>
    </source>
</evidence>
<dbReference type="PROSITE" id="PS50109">
    <property type="entry name" value="HIS_KIN"/>
    <property type="match status" value="1"/>
</dbReference>
<dbReference type="FunFam" id="1.10.287.130:FF:000023">
    <property type="entry name" value="Sensor histidine kinase/response regulator, putative"/>
    <property type="match status" value="1"/>
</dbReference>
<feature type="region of interest" description="Disordered" evidence="7">
    <location>
        <begin position="1"/>
        <end position="69"/>
    </location>
</feature>
<feature type="compositionally biased region" description="Pro residues" evidence="7">
    <location>
        <begin position="55"/>
        <end position="65"/>
    </location>
</feature>
<dbReference type="SMART" id="SM00387">
    <property type="entry name" value="HATPase_c"/>
    <property type="match status" value="1"/>
</dbReference>
<evidence type="ECO:0000259" key="9">
    <source>
        <dbReference type="PROSITE" id="PS50110"/>
    </source>
</evidence>
<accession>A0AAN6M1W3</accession>
<feature type="region of interest" description="Disordered" evidence="7">
    <location>
        <begin position="1208"/>
        <end position="1252"/>
    </location>
</feature>
<dbReference type="Pfam" id="PF00072">
    <property type="entry name" value="Response_reg"/>
    <property type="match status" value="1"/>
</dbReference>
<dbReference type="SUPFAM" id="SSF55781">
    <property type="entry name" value="GAF domain-like"/>
    <property type="match status" value="1"/>
</dbReference>
<keyword evidence="4" id="KW-0808">Transferase</keyword>
<feature type="region of interest" description="Disordered" evidence="7">
    <location>
        <begin position="1024"/>
        <end position="1045"/>
    </location>
</feature>
<feature type="region of interest" description="Disordered" evidence="7">
    <location>
        <begin position="272"/>
        <end position="336"/>
    </location>
</feature>
<dbReference type="InterPro" id="IPR036890">
    <property type="entry name" value="HATPase_C_sf"/>
</dbReference>
<dbReference type="CDD" id="cd00082">
    <property type="entry name" value="HisKA"/>
    <property type="match status" value="1"/>
</dbReference>
<dbReference type="EMBL" id="WVTA01000005">
    <property type="protein sequence ID" value="KAK3210295.1"/>
    <property type="molecule type" value="Genomic_DNA"/>
</dbReference>
<sequence length="1252" mass="138208">MVDRPAQPRSQQRKPQAQMEADRTKEREFYRYYHHSQQPRSDANSHLPVLSPLQLPTPAPPPHPAKPADDKALTAFAQLGAFRLNAHRCLISFFDRRNIYILAEATRTASLITGQPEFEHDALQWGTSIFPKHQSICYHTVRLPWEFPLESDFDYQHYPSLVVNDLTQDERFKNYPFVSGPPHIQFYAGVPIRSPSGHSIGTYCVLDDKPRNGVSDHEMRFLKDMAGTVMRHLEMSRATEDHKRSGIMVKSLGSFADGKSSLDDWWDENDVASSAASPSDAPTAPRQRRPTIHAVSPTALTKPFLLPRNNSAESSVPSLTSIHPTSPSSIAPGSTIATPASEILDPVKAEVAVKSSSSASEGKPDTVAPETRAIFERAAQMIVEAVEAEGAVFFDAKVSTFGGLVDDDFTSDQPPEPDKPCVILGAARFTSSQNLDSPSNQIHMSESVLRHLLRSYAHGQIFNLDDETTAMAQNDSGSADDIDLMASRRSDSIISAEDEQVLREVFPRARSLIIYPLWDAHRDRWFSSLMIWSSDPMRVFTHEQELSYLSAFSNSVMAEVARLDTRLADSAKADFISSISHELRSPLHGILGMADLLKDTVIDTQQQSHIQTIENCGKTLLETINHVLDYAKINNLTRGNTKKRTSRRAKSVKHVITPTQGHTNDIMTITTDTDISVLVEEVLETVFAGFNFSKNNFESLDQRPKKFEPPPISVIVDVNKWDNYVFRTQPGAWRRVLMNLFGNALKYTPAGFIKIKLQVVPSTNKSDDCVELKLTVTDSGIGMSEDYINNRLFHSFAQENPLSQGTGLGLSIVKQLVELLGGDVEVRSEKGRGTKFTVNCPLRPGIFSPAVSALQPGQDVSNAHKRTHGKTVQFVGFDDDDEYFPVKSLKNKTGSKIATKALEGLCKDWFGMEVWDAKTSHTTAPDLVMATETGARELRAKFSQSPEGVPSAPVVVLCRAAALVQSTTAITVPGLIFECIAQPCGPHKLAKALVSCLDRQANRLIAHSTNNDNSSIPGLARLSLKENAPPSSPTQSLSSSTLSLPRPHVKTAISAPEIRSVNHTPVNATRAPPRSLNCLAVDDNPINLRLLRTFVEKLGHRHVLAKHGLEALDAYKGACQESSPLAARIDVILMDINMPEMDGMEATRQIRAYERDHELPPVTIIALTGVASSEAQQEAHASGVNLFLIKPVRLGDLEVVLKGVVTSEEAEKKTERREKDEISVERSAPTYDERKESQRSSSETHKKTKSLI</sequence>
<evidence type="ECO:0000256" key="5">
    <source>
        <dbReference type="ARBA" id="ARBA00022777"/>
    </source>
</evidence>
<evidence type="ECO:0000313" key="10">
    <source>
        <dbReference type="EMBL" id="KAK3210295.1"/>
    </source>
</evidence>